<keyword evidence="2" id="KW-0732">Signal</keyword>
<dbReference type="SUPFAM" id="SSF52266">
    <property type="entry name" value="SGNH hydrolase"/>
    <property type="match status" value="1"/>
</dbReference>
<dbReference type="PANTHER" id="PTHR21325:SF31">
    <property type="entry name" value="GH22081P-RELATED"/>
    <property type="match status" value="1"/>
</dbReference>
<dbReference type="EMBL" id="BAAABY010000014">
    <property type="protein sequence ID" value="GAA0457693.1"/>
    <property type="molecule type" value="Genomic_DNA"/>
</dbReference>
<feature type="signal peptide" evidence="2">
    <location>
        <begin position="1"/>
        <end position="34"/>
    </location>
</feature>
<dbReference type="InterPro" id="IPR001087">
    <property type="entry name" value="GDSL"/>
</dbReference>
<accession>A0ABP3JLH3</accession>
<dbReference type="InterPro" id="IPR038885">
    <property type="entry name" value="PLB1"/>
</dbReference>
<evidence type="ECO:0000256" key="1">
    <source>
        <dbReference type="SAM" id="MobiDB-lite"/>
    </source>
</evidence>
<evidence type="ECO:0000313" key="3">
    <source>
        <dbReference type="EMBL" id="GAA0457693.1"/>
    </source>
</evidence>
<dbReference type="GO" id="GO:0016787">
    <property type="term" value="F:hydrolase activity"/>
    <property type="evidence" value="ECO:0007669"/>
    <property type="project" value="UniProtKB-KW"/>
</dbReference>
<evidence type="ECO:0000256" key="2">
    <source>
        <dbReference type="SAM" id="SignalP"/>
    </source>
</evidence>
<keyword evidence="4" id="KW-1185">Reference proteome</keyword>
<dbReference type="PANTHER" id="PTHR21325">
    <property type="entry name" value="PHOSPHOLIPASE B, PLB1"/>
    <property type="match status" value="1"/>
</dbReference>
<sequence>MAKIDRAAGRPRRRPVTLPAALAAALLLTVPACGSGAGGDNSPSAHGRTESARPHPSPTPVWDTRPDSVAALGDSITAGFDACGLLADCTAASWATGTDPAVHSLASRLVANPSGHTWNFARTGALMDDLPRQIDRAIPHKPELVTILVGANDACRNNASAMTSTADFRAGFRTSLQKLRKALPTTQVYVAAVPDLLRLWSQGRQNPVGKQVWQLGICQSMLRDADDLSSAANNRRAEVRDQVVAYNEALREVCGTDRRCRFDQAVFDYRFTGRELSEWDWFHPSKRGQRELAEMAYRTVTRAEGRS</sequence>
<feature type="chain" id="PRO_5046179784" evidence="2">
    <location>
        <begin position="35"/>
        <end position="307"/>
    </location>
</feature>
<name>A0ABP3JLH3_9ACTN</name>
<feature type="region of interest" description="Disordered" evidence="1">
    <location>
        <begin position="36"/>
        <end position="65"/>
    </location>
</feature>
<gene>
    <name evidence="3" type="ORF">GCM10010361_22140</name>
</gene>
<proteinExistence type="predicted"/>
<dbReference type="InterPro" id="IPR036514">
    <property type="entry name" value="SGNH_hydro_sf"/>
</dbReference>
<protein>
    <submittedName>
        <fullName evidence="3">SGNH/GDSL hydrolase family protein</fullName>
    </submittedName>
</protein>
<evidence type="ECO:0000313" key="4">
    <source>
        <dbReference type="Proteomes" id="UP001500909"/>
    </source>
</evidence>
<dbReference type="RefSeq" id="WP_346094784.1">
    <property type="nucleotide sequence ID" value="NZ_BAAABY010000014.1"/>
</dbReference>
<comment type="caution">
    <text evidence="3">The sequence shown here is derived from an EMBL/GenBank/DDBJ whole genome shotgun (WGS) entry which is preliminary data.</text>
</comment>
<dbReference type="Proteomes" id="UP001500909">
    <property type="component" value="Unassembled WGS sequence"/>
</dbReference>
<dbReference type="Pfam" id="PF00657">
    <property type="entry name" value="Lipase_GDSL"/>
    <property type="match status" value="1"/>
</dbReference>
<reference evidence="4" key="1">
    <citation type="journal article" date="2019" name="Int. J. Syst. Evol. Microbiol.">
        <title>The Global Catalogue of Microorganisms (GCM) 10K type strain sequencing project: providing services to taxonomists for standard genome sequencing and annotation.</title>
        <authorList>
            <consortium name="The Broad Institute Genomics Platform"/>
            <consortium name="The Broad Institute Genome Sequencing Center for Infectious Disease"/>
            <person name="Wu L."/>
            <person name="Ma J."/>
        </authorList>
    </citation>
    <scope>NUCLEOTIDE SEQUENCE [LARGE SCALE GENOMIC DNA]</scope>
    <source>
        <strain evidence="4">JCM 4805</strain>
    </source>
</reference>
<keyword evidence="3" id="KW-0378">Hydrolase</keyword>
<organism evidence="3 4">
    <name type="scientific">Streptomyces olivaceiscleroticus</name>
    <dbReference type="NCBI Taxonomy" id="68245"/>
    <lineage>
        <taxon>Bacteria</taxon>
        <taxon>Bacillati</taxon>
        <taxon>Actinomycetota</taxon>
        <taxon>Actinomycetes</taxon>
        <taxon>Kitasatosporales</taxon>
        <taxon>Streptomycetaceae</taxon>
        <taxon>Streptomyces</taxon>
    </lineage>
</organism>
<dbReference type="Gene3D" id="3.40.50.1110">
    <property type="entry name" value="SGNH hydrolase"/>
    <property type="match status" value="1"/>
</dbReference>